<dbReference type="Pfam" id="PF01447">
    <property type="entry name" value="Peptidase_M4"/>
    <property type="match status" value="1"/>
</dbReference>
<dbReference type="InterPro" id="IPR027268">
    <property type="entry name" value="Peptidase_M4/M1_CTD_sf"/>
</dbReference>
<keyword evidence="3" id="KW-0479">Metal-binding</keyword>
<name>A0ABN3VAG2_9PSEU</name>
<dbReference type="PANTHER" id="PTHR43579:SF1">
    <property type="entry name" value="NEUTRAL METALLOPROTEINASE"/>
    <property type="match status" value="1"/>
</dbReference>
<dbReference type="PANTHER" id="PTHR43579">
    <property type="match status" value="1"/>
</dbReference>
<keyword evidence="2 7" id="KW-0645">Protease</keyword>
<comment type="cofactor">
    <cofactor evidence="7">
        <name>Zn(2+)</name>
        <dbReference type="ChEBI" id="CHEBI:29105"/>
    </cofactor>
</comment>
<protein>
    <recommendedName>
        <fullName evidence="7">Neutral metalloproteinase</fullName>
        <ecNumber evidence="7">3.4.24.-</ecNumber>
    </recommendedName>
</protein>
<evidence type="ECO:0000313" key="10">
    <source>
        <dbReference type="EMBL" id="GAA2786695.1"/>
    </source>
</evidence>
<evidence type="ECO:0000256" key="2">
    <source>
        <dbReference type="ARBA" id="ARBA00022670"/>
    </source>
</evidence>
<evidence type="ECO:0000256" key="3">
    <source>
        <dbReference type="ARBA" id="ARBA00022723"/>
    </source>
</evidence>
<comment type="caution">
    <text evidence="10">The sequence shown here is derived from an EMBL/GenBank/DDBJ whole genome shotgun (WGS) entry which is preliminary data.</text>
</comment>
<evidence type="ECO:0000256" key="7">
    <source>
        <dbReference type="RuleBase" id="RU366073"/>
    </source>
</evidence>
<dbReference type="CDD" id="cd09597">
    <property type="entry name" value="M4_TLP"/>
    <property type="match status" value="1"/>
</dbReference>
<keyword evidence="11" id="KW-1185">Reference proteome</keyword>
<organism evidence="10 11">
    <name type="scientific">Saccharopolyspora taberi</name>
    <dbReference type="NCBI Taxonomy" id="60895"/>
    <lineage>
        <taxon>Bacteria</taxon>
        <taxon>Bacillati</taxon>
        <taxon>Actinomycetota</taxon>
        <taxon>Actinomycetes</taxon>
        <taxon>Pseudonocardiales</taxon>
        <taxon>Pseudonocardiaceae</taxon>
        <taxon>Saccharopolyspora</taxon>
    </lineage>
</organism>
<dbReference type="EC" id="3.4.24.-" evidence="7"/>
<evidence type="ECO:0000259" key="8">
    <source>
        <dbReference type="Pfam" id="PF01447"/>
    </source>
</evidence>
<dbReference type="SUPFAM" id="SSF55486">
    <property type="entry name" value="Metalloproteases ('zincins'), catalytic domain"/>
    <property type="match status" value="1"/>
</dbReference>
<dbReference type="Gene3D" id="3.10.170.10">
    <property type="match status" value="1"/>
</dbReference>
<comment type="subcellular location">
    <subcellularLocation>
        <location evidence="7">Secreted</location>
    </subcellularLocation>
</comment>
<dbReference type="RefSeq" id="WP_344679403.1">
    <property type="nucleotide sequence ID" value="NZ_BAAAUX010000011.1"/>
</dbReference>
<accession>A0ABN3VAG2</accession>
<evidence type="ECO:0000313" key="11">
    <source>
        <dbReference type="Proteomes" id="UP001500979"/>
    </source>
</evidence>
<dbReference type="InterPro" id="IPR023612">
    <property type="entry name" value="Peptidase_M4"/>
</dbReference>
<evidence type="ECO:0000256" key="6">
    <source>
        <dbReference type="ARBA" id="ARBA00023049"/>
    </source>
</evidence>
<feature type="domain" description="Peptidase M4 C-terminal" evidence="9">
    <location>
        <begin position="186"/>
        <end position="353"/>
    </location>
</feature>
<evidence type="ECO:0000256" key="4">
    <source>
        <dbReference type="ARBA" id="ARBA00022801"/>
    </source>
</evidence>
<keyword evidence="4 7" id="KW-0378">Hydrolase</keyword>
<sequence length="355" mass="38185">MRSPNPIQCVVPDYVLVDIARRGDEEDREAALSTLAVSTTLRSARSQAEAVRSAMGMPIAAAAGLREPSMNRVIRDARTGVDTGSPIVRKEGDGSIGDAATDEAFDHFGTTWKFFFEVLARNSIDNAGMTLDGVVHFGKKVDNAFWDGDQMLFGDGSGKLFTRLTKSLSVCAHELGHGVIQFDGPLVYQGQSGALNEHIADAFGAMVHQWARDETAAEADWLVGAEILAEGVRGKALRSMKEPGTAFDDPRLGKDRQPAHMKDLVVTAADNGGVHINSGIPNRAFFEIASALGGRSWERAGRILYATLGHEQLRPHADFRQFARLNHRMAGQLFGVGSTEADAVANGWAAVGVEI</sequence>
<dbReference type="InterPro" id="IPR001570">
    <property type="entry name" value="Peptidase_M4_C_domain"/>
</dbReference>
<keyword evidence="5 7" id="KW-0862">Zinc</keyword>
<dbReference type="EMBL" id="BAAAUX010000011">
    <property type="protein sequence ID" value="GAA2786695.1"/>
    <property type="molecule type" value="Genomic_DNA"/>
</dbReference>
<reference evidence="10 11" key="1">
    <citation type="journal article" date="2019" name="Int. J. Syst. Evol. Microbiol.">
        <title>The Global Catalogue of Microorganisms (GCM) 10K type strain sequencing project: providing services to taxonomists for standard genome sequencing and annotation.</title>
        <authorList>
            <consortium name="The Broad Institute Genomics Platform"/>
            <consortium name="The Broad Institute Genome Sequencing Center for Infectious Disease"/>
            <person name="Wu L."/>
            <person name="Ma J."/>
        </authorList>
    </citation>
    <scope>NUCLEOTIDE SEQUENCE [LARGE SCALE GENOMIC DNA]</scope>
    <source>
        <strain evidence="10 11">JCM 9383</strain>
    </source>
</reference>
<keyword evidence="7" id="KW-0964">Secreted</keyword>
<dbReference type="InterPro" id="IPR052759">
    <property type="entry name" value="Metalloprotease_M4"/>
</dbReference>
<dbReference type="InterPro" id="IPR013856">
    <property type="entry name" value="Peptidase_M4_domain"/>
</dbReference>
<keyword evidence="6 7" id="KW-0482">Metalloprotease</keyword>
<comment type="similarity">
    <text evidence="1 7">Belongs to the peptidase M4 family.</text>
</comment>
<evidence type="ECO:0000259" key="9">
    <source>
        <dbReference type="Pfam" id="PF02868"/>
    </source>
</evidence>
<evidence type="ECO:0000256" key="1">
    <source>
        <dbReference type="ARBA" id="ARBA00009388"/>
    </source>
</evidence>
<comment type="function">
    <text evidence="7">Extracellular zinc metalloprotease.</text>
</comment>
<dbReference type="Pfam" id="PF02868">
    <property type="entry name" value="Peptidase_M4_C"/>
    <property type="match status" value="1"/>
</dbReference>
<dbReference type="Proteomes" id="UP001500979">
    <property type="component" value="Unassembled WGS sequence"/>
</dbReference>
<dbReference type="Gene3D" id="1.10.390.10">
    <property type="entry name" value="Neutral Protease Domain 2"/>
    <property type="match status" value="1"/>
</dbReference>
<evidence type="ECO:0000256" key="5">
    <source>
        <dbReference type="ARBA" id="ARBA00022833"/>
    </source>
</evidence>
<feature type="domain" description="Peptidase M4" evidence="8">
    <location>
        <begin position="104"/>
        <end position="181"/>
    </location>
</feature>
<dbReference type="PRINTS" id="PR00730">
    <property type="entry name" value="THERMOLYSIN"/>
</dbReference>
<proteinExistence type="inferred from homology"/>
<gene>
    <name evidence="10" type="ORF">GCM10010470_21280</name>
</gene>